<organism evidence="3 4">
    <name type="scientific">Roseiconus nitratireducens</name>
    <dbReference type="NCBI Taxonomy" id="2605748"/>
    <lineage>
        <taxon>Bacteria</taxon>
        <taxon>Pseudomonadati</taxon>
        <taxon>Planctomycetota</taxon>
        <taxon>Planctomycetia</taxon>
        <taxon>Pirellulales</taxon>
        <taxon>Pirellulaceae</taxon>
        <taxon>Roseiconus</taxon>
    </lineage>
</organism>
<sequence>MPQHASASHLASITPLPPDEAGRVLTFAWKLTSNVLICLIPLTIIAASVPIALVLMRLQPLAATLVAGVLLLTSLGLQVAWAGTYPEWPINRVLRWRLRRAVAHRSAAALAGRRAHRREVRPWPNSAAMVEWLPREKWSVTQLDSAEDVLLIEVTSRGIRMEGDRAYYQVPGSSIIDVQYESVRPAGCLHRLHFVIVVFRTDTGPLEFPITHRDHGLGGLRSEARYQRAMQLYGEISAIAQGGDWSYCDPSHKHGAPRRPTRRSPQQINPYAAPAH</sequence>
<comment type="caution">
    <text evidence="3">The sequence shown here is derived from an EMBL/GenBank/DDBJ whole genome shotgun (WGS) entry which is preliminary data.</text>
</comment>
<keyword evidence="2" id="KW-0472">Membrane</keyword>
<dbReference type="Proteomes" id="UP000324479">
    <property type="component" value="Unassembled WGS sequence"/>
</dbReference>
<evidence type="ECO:0000313" key="3">
    <source>
        <dbReference type="EMBL" id="KAA5542224.1"/>
    </source>
</evidence>
<dbReference type="AlphaFoldDB" id="A0A5M6D411"/>
<proteinExistence type="predicted"/>
<evidence type="ECO:0000256" key="2">
    <source>
        <dbReference type="SAM" id="Phobius"/>
    </source>
</evidence>
<accession>A0A5M6D411</accession>
<feature type="transmembrane region" description="Helical" evidence="2">
    <location>
        <begin position="62"/>
        <end position="81"/>
    </location>
</feature>
<feature type="compositionally biased region" description="Basic residues" evidence="1">
    <location>
        <begin position="253"/>
        <end position="262"/>
    </location>
</feature>
<reference evidence="3 4" key="1">
    <citation type="submission" date="2019-08" db="EMBL/GenBank/DDBJ databases">
        <authorList>
            <person name="Dhanesh K."/>
            <person name="Kumar G."/>
            <person name="Sasikala C."/>
            <person name="Venkata Ramana C."/>
        </authorList>
    </citation>
    <scope>NUCLEOTIDE SEQUENCE [LARGE SCALE GENOMIC DNA]</scope>
    <source>
        <strain evidence="3 4">JC645</strain>
    </source>
</reference>
<evidence type="ECO:0000313" key="4">
    <source>
        <dbReference type="Proteomes" id="UP000324479"/>
    </source>
</evidence>
<keyword evidence="4" id="KW-1185">Reference proteome</keyword>
<protein>
    <submittedName>
        <fullName evidence="3">Uncharacterized protein</fullName>
    </submittedName>
</protein>
<dbReference type="RefSeq" id="WP_150077371.1">
    <property type="nucleotide sequence ID" value="NZ_VWOX01000008.1"/>
</dbReference>
<name>A0A5M6D411_9BACT</name>
<keyword evidence="2" id="KW-0812">Transmembrane</keyword>
<dbReference type="EMBL" id="VWOX01000008">
    <property type="protein sequence ID" value="KAA5542224.1"/>
    <property type="molecule type" value="Genomic_DNA"/>
</dbReference>
<feature type="region of interest" description="Disordered" evidence="1">
    <location>
        <begin position="249"/>
        <end position="276"/>
    </location>
</feature>
<feature type="transmembrane region" description="Helical" evidence="2">
    <location>
        <begin position="34"/>
        <end position="55"/>
    </location>
</feature>
<keyword evidence="2" id="KW-1133">Transmembrane helix</keyword>
<evidence type="ECO:0000256" key="1">
    <source>
        <dbReference type="SAM" id="MobiDB-lite"/>
    </source>
</evidence>
<gene>
    <name evidence="3" type="ORF">FYK55_15585</name>
</gene>